<keyword evidence="7" id="KW-1185">Reference proteome</keyword>
<evidence type="ECO:0000313" key="7">
    <source>
        <dbReference type="Proteomes" id="UP000032233"/>
    </source>
</evidence>
<reference evidence="6 7" key="1">
    <citation type="submission" date="2013-11" db="EMBL/GenBank/DDBJ databases">
        <title>Metagenomic analysis of a methanogenic consortium involved in long chain n-alkane degradation.</title>
        <authorList>
            <person name="Davidova I.A."/>
            <person name="Callaghan A.V."/>
            <person name="Wawrik B."/>
            <person name="Pruitt S."/>
            <person name="Marks C."/>
            <person name="Duncan K.E."/>
            <person name="Suflita J.M."/>
        </authorList>
    </citation>
    <scope>NUCLEOTIDE SEQUENCE [LARGE SCALE GENOMIC DNA]</scope>
    <source>
        <strain evidence="6 7">SPR</strain>
    </source>
</reference>
<dbReference type="InterPro" id="IPR032255">
    <property type="entry name" value="HBM"/>
</dbReference>
<keyword evidence="4" id="KW-1133">Transmembrane helix</keyword>
<comment type="caution">
    <text evidence="6">The sequence shown here is derived from an EMBL/GenBank/DDBJ whole genome shotgun (WGS) entry which is preliminary data.</text>
</comment>
<evidence type="ECO:0000256" key="3">
    <source>
        <dbReference type="PROSITE-ProRule" id="PRU00284"/>
    </source>
</evidence>
<dbReference type="SMART" id="SM00283">
    <property type="entry name" value="MA"/>
    <property type="match status" value="1"/>
</dbReference>
<dbReference type="GO" id="GO:0006935">
    <property type="term" value="P:chemotaxis"/>
    <property type="evidence" value="ECO:0007669"/>
    <property type="project" value="UniProtKB-KW"/>
</dbReference>
<dbReference type="EMBL" id="AZAC01000033">
    <property type="protein sequence ID" value="KIX12347.1"/>
    <property type="molecule type" value="Genomic_DNA"/>
</dbReference>
<dbReference type="GO" id="GO:0007165">
    <property type="term" value="P:signal transduction"/>
    <property type="evidence" value="ECO:0007669"/>
    <property type="project" value="UniProtKB-KW"/>
</dbReference>
<proteinExistence type="inferred from homology"/>
<dbReference type="Gene3D" id="1.10.287.950">
    <property type="entry name" value="Methyl-accepting chemotaxis protein"/>
    <property type="match status" value="1"/>
</dbReference>
<dbReference type="PRINTS" id="PR00260">
    <property type="entry name" value="CHEMTRNSDUCR"/>
</dbReference>
<evidence type="ECO:0000256" key="1">
    <source>
        <dbReference type="ARBA" id="ARBA00022500"/>
    </source>
</evidence>
<dbReference type="InParanoid" id="A0A0D2GBS4"/>
<organism evidence="6 7">
    <name type="scientific">Dethiosulfatarculus sandiegensis</name>
    <dbReference type="NCBI Taxonomy" id="1429043"/>
    <lineage>
        <taxon>Bacteria</taxon>
        <taxon>Pseudomonadati</taxon>
        <taxon>Thermodesulfobacteriota</taxon>
        <taxon>Desulfarculia</taxon>
        <taxon>Desulfarculales</taxon>
        <taxon>Desulfarculaceae</taxon>
        <taxon>Dethiosulfatarculus</taxon>
    </lineage>
</organism>
<evidence type="ECO:0000256" key="4">
    <source>
        <dbReference type="SAM" id="Phobius"/>
    </source>
</evidence>
<feature type="transmembrane region" description="Helical" evidence="4">
    <location>
        <begin position="427"/>
        <end position="446"/>
    </location>
</feature>
<dbReference type="PANTHER" id="PTHR43531:SF11">
    <property type="entry name" value="METHYL-ACCEPTING CHEMOTAXIS PROTEIN 3"/>
    <property type="match status" value="1"/>
</dbReference>
<dbReference type="PANTHER" id="PTHR43531">
    <property type="entry name" value="PROTEIN ICFG"/>
    <property type="match status" value="1"/>
</dbReference>
<dbReference type="RefSeq" id="WP_052515351.1">
    <property type="nucleotide sequence ID" value="NZ_AZAC01000033.1"/>
</dbReference>
<protein>
    <recommendedName>
        <fullName evidence="5">Methyl-accepting transducer domain-containing protein</fullName>
    </recommendedName>
</protein>
<dbReference type="STRING" id="1429043.X474_19295"/>
<dbReference type="Pfam" id="PF16591">
    <property type="entry name" value="HBM"/>
    <property type="match status" value="1"/>
</dbReference>
<dbReference type="InterPro" id="IPR051310">
    <property type="entry name" value="MCP_chemotaxis"/>
</dbReference>
<evidence type="ECO:0000256" key="2">
    <source>
        <dbReference type="ARBA" id="ARBA00029447"/>
    </source>
</evidence>
<name>A0A0D2GBS4_9BACT</name>
<keyword evidence="4" id="KW-0472">Membrane</keyword>
<dbReference type="Pfam" id="PF00015">
    <property type="entry name" value="MCPsignal"/>
    <property type="match status" value="1"/>
</dbReference>
<dbReference type="PROSITE" id="PS50111">
    <property type="entry name" value="CHEMOTAXIS_TRANSDUC_2"/>
    <property type="match status" value="1"/>
</dbReference>
<accession>A0A0D2GBS4</accession>
<keyword evidence="1" id="KW-0145">Chemotaxis</keyword>
<dbReference type="OrthoDB" id="5415757at2"/>
<keyword evidence="4" id="KW-0812">Transmembrane</keyword>
<evidence type="ECO:0000313" key="6">
    <source>
        <dbReference type="EMBL" id="KIX12347.1"/>
    </source>
</evidence>
<dbReference type="InterPro" id="IPR004089">
    <property type="entry name" value="MCPsignal_dom"/>
</dbReference>
<dbReference type="GO" id="GO:0016020">
    <property type="term" value="C:membrane"/>
    <property type="evidence" value="ECO:0007669"/>
    <property type="project" value="InterPro"/>
</dbReference>
<dbReference type="Proteomes" id="UP000032233">
    <property type="component" value="Unassembled WGS sequence"/>
</dbReference>
<gene>
    <name evidence="6" type="ORF">X474_19295</name>
</gene>
<dbReference type="CDD" id="cd11386">
    <property type="entry name" value="MCP_signal"/>
    <property type="match status" value="1"/>
</dbReference>
<dbReference type="GO" id="GO:0004888">
    <property type="term" value="F:transmembrane signaling receptor activity"/>
    <property type="evidence" value="ECO:0007669"/>
    <property type="project" value="InterPro"/>
</dbReference>
<evidence type="ECO:0000259" key="5">
    <source>
        <dbReference type="PROSITE" id="PS50111"/>
    </source>
</evidence>
<keyword evidence="3" id="KW-0807">Transducer</keyword>
<comment type="similarity">
    <text evidence="2">Belongs to the methyl-accepting chemotaxis (MCP) protein family.</text>
</comment>
<feature type="domain" description="Methyl-accepting transducer" evidence="5">
    <location>
        <begin position="464"/>
        <end position="693"/>
    </location>
</feature>
<dbReference type="SUPFAM" id="SSF58104">
    <property type="entry name" value="Methyl-accepting chemotaxis protein (MCP) signaling domain"/>
    <property type="match status" value="1"/>
</dbReference>
<dbReference type="InterPro" id="IPR004090">
    <property type="entry name" value="Chemotax_Me-accpt_rcpt"/>
</dbReference>
<sequence length="753" mass="81462">MFSSLKLSWKILGGFAVVLILLVVTAFVGYSGLDSVGRAVNDSRAIQLMATQIVEARFTEQEYMRHMSQGKAQKLLKIIDNLSENITRAEKEVDLGGDADQLKTAGEKVAGYRDQFRIYLKLAGEKVQAQMEMEQAGKAAQKVSDAIRKNQEGALEDSQSKSDVQIRDLISATDDAVQMLQGVLNARLLANEWKLKTTVEAREKAFEAWETPNLMLKGLIFGNLSKVKKEIDKKNLSKIKELHEAYVQAQSEIMQNSEAMNDEKAAEAAKAVTKSIESYLKGQLIVVNVVRQQTTLETGKQRTAAAMAQAIALDFLNMRMLGKDFAVAGQTANAEKLRKALVSIKKRSARMESLLISDADIAQAKNLIKAADSYGKAFERYVEATSSQAAAEKAMLKSATQAQKVWENTKEIARKIMDSNMKQAQNIMLGVAGSTILLGLALAWLITGGISGSLKKVLADLDEGAMNVGNAAEHIAAASDSLAQGTSEQAATLEQTSASLEEMASMTRSTAENAGQADQLTEKNKVVIEKAEKRMNEMAGSMESLAESSGEVAKIVKSIDEIAFQTNLLALNAAVEAARAGEAGMGFAVVADEVRSLAQRAAEAARNTQELIDATITRIDDGSKLVNKTKEAFKEVITSSVQTAQIISEIASASQEQAEGIEQVKQATGQMDQVVQQNAAGAEESSAVAQTLNAQVEQLGQVIEGIHQLMDGNKGHNLQLVSQDQEPEEYQESMPDQKDQFLLEETRQSGDGA</sequence>
<dbReference type="AlphaFoldDB" id="A0A0D2GBS4"/>